<dbReference type="AlphaFoldDB" id="A0A7G9GFC6"/>
<dbReference type="KEGG" id="whj:H9Q79_04260"/>
<gene>
    <name evidence="1" type="ORF">H9Q79_04260</name>
</gene>
<name>A0A7G9GFC6_9FIRM</name>
<proteinExistence type="predicted"/>
<keyword evidence="2" id="KW-1185">Reference proteome</keyword>
<organism evidence="1 2">
    <name type="scientific">Wansuia hejianensis</name>
    <dbReference type="NCBI Taxonomy" id="2763667"/>
    <lineage>
        <taxon>Bacteria</taxon>
        <taxon>Bacillati</taxon>
        <taxon>Bacillota</taxon>
        <taxon>Clostridia</taxon>
        <taxon>Lachnospirales</taxon>
        <taxon>Lachnospiraceae</taxon>
        <taxon>Wansuia</taxon>
    </lineage>
</organism>
<evidence type="ECO:0000313" key="2">
    <source>
        <dbReference type="Proteomes" id="UP000515860"/>
    </source>
</evidence>
<evidence type="ECO:0000313" key="1">
    <source>
        <dbReference type="EMBL" id="QNM09508.1"/>
    </source>
</evidence>
<protein>
    <submittedName>
        <fullName evidence="1">Uncharacterized protein</fullName>
    </submittedName>
</protein>
<dbReference type="RefSeq" id="WP_118642750.1">
    <property type="nucleotide sequence ID" value="NZ_CP060635.1"/>
</dbReference>
<dbReference type="EMBL" id="CP060635">
    <property type="protein sequence ID" value="QNM09508.1"/>
    <property type="molecule type" value="Genomic_DNA"/>
</dbReference>
<accession>A0A7G9GFC6</accession>
<reference evidence="1 2" key="1">
    <citation type="submission" date="2020-08" db="EMBL/GenBank/DDBJ databases">
        <authorList>
            <person name="Liu C."/>
            <person name="Sun Q."/>
        </authorList>
    </citation>
    <scope>NUCLEOTIDE SEQUENCE [LARGE SCALE GENOMIC DNA]</scope>
    <source>
        <strain evidence="1 2">NSJ-29</strain>
    </source>
</reference>
<sequence length="118" mass="13213">MNENENFKMTPLDQMLSSESLQVLKAAVPYAPPSMQKFLSIWSKMQELRNAMNLFPQAPDMQAMSTADTPKPSAFDILSEISQFAVGETKANLENMTSALAAMQMFQAMQNETELNKE</sequence>
<dbReference type="Proteomes" id="UP000515860">
    <property type="component" value="Chromosome"/>
</dbReference>